<feature type="domain" description="Tyrosine specific protein phosphatases" evidence="4">
    <location>
        <begin position="80"/>
        <end position="144"/>
    </location>
</feature>
<accession>A0A0P1BFN4</accession>
<dbReference type="InterPro" id="IPR052449">
    <property type="entry name" value="STYX-Interacting_Phosphatase"/>
</dbReference>
<evidence type="ECO:0000256" key="1">
    <source>
        <dbReference type="ARBA" id="ARBA00009649"/>
    </source>
</evidence>
<dbReference type="GO" id="GO:0140096">
    <property type="term" value="F:catalytic activity, acting on a protein"/>
    <property type="evidence" value="ECO:0007669"/>
    <property type="project" value="UniProtKB-ARBA"/>
</dbReference>
<name>A0A0P1BFN4_9BASI</name>
<comment type="similarity">
    <text evidence="1">Belongs to the protein-tyrosine phosphatase family. Non-receptor class subfamily.</text>
</comment>
<dbReference type="GO" id="GO:1990444">
    <property type="term" value="F:F-box domain binding"/>
    <property type="evidence" value="ECO:0007669"/>
    <property type="project" value="TreeGrafter"/>
</dbReference>
<dbReference type="PANTHER" id="PTHR46588">
    <property type="entry name" value="SERINE/THREONINE/TYROSINE-INTERACTING PROTEIN"/>
    <property type="match status" value="1"/>
</dbReference>
<dbReference type="SUPFAM" id="SSF52799">
    <property type="entry name" value="(Phosphotyrosine protein) phosphatases II"/>
    <property type="match status" value="1"/>
</dbReference>
<dbReference type="InterPro" id="IPR029021">
    <property type="entry name" value="Prot-tyrosine_phosphatase-like"/>
</dbReference>
<reference evidence="5 6" key="1">
    <citation type="submission" date="2014-09" db="EMBL/GenBank/DDBJ databases">
        <authorList>
            <person name="Magalhaes I.L.F."/>
            <person name="Oliveira U."/>
            <person name="Santos F.R."/>
            <person name="Vidigal T.H.D.A."/>
            <person name="Brescovit A.D."/>
            <person name="Santos A.J."/>
        </authorList>
    </citation>
    <scope>NUCLEOTIDE SEQUENCE [LARGE SCALE GENOMIC DNA]</scope>
</reference>
<sequence>MDVDLRSDSGVWQYEMRREMQQVTPGLFVGPSEPSKDLARLHMERITAIIIVRSKHEAPFLKPRFPNQFAYLILEDVQDNEFQNLIRLYPQAQAFIDHELTRGGKVLLHDDSGISRAPALAIMYLIDKRNMRYDEAMSHVSARRYCMHINPGFVNQMKEFEVLVRARGTLAPKQNGLTSNSSNARRKREQDDVMEDENVMRPTHRTWEAQANS</sequence>
<keyword evidence="6" id="KW-1185">Reference proteome</keyword>
<dbReference type="InterPro" id="IPR020422">
    <property type="entry name" value="TYR_PHOSPHATASE_DUAL_dom"/>
</dbReference>
<dbReference type="PROSITE" id="PS50056">
    <property type="entry name" value="TYR_PHOSPHATASE_2"/>
    <property type="match status" value="1"/>
</dbReference>
<evidence type="ECO:0000313" key="5">
    <source>
        <dbReference type="EMBL" id="CEH15011.1"/>
    </source>
</evidence>
<dbReference type="Proteomes" id="UP000054845">
    <property type="component" value="Unassembled WGS sequence"/>
</dbReference>
<evidence type="ECO:0000313" key="6">
    <source>
        <dbReference type="Proteomes" id="UP000054845"/>
    </source>
</evidence>
<dbReference type="GO" id="GO:0070372">
    <property type="term" value="P:regulation of ERK1 and ERK2 cascade"/>
    <property type="evidence" value="ECO:0007669"/>
    <property type="project" value="TreeGrafter"/>
</dbReference>
<dbReference type="InterPro" id="IPR000387">
    <property type="entry name" value="Tyr_Pase_dom"/>
</dbReference>
<dbReference type="PROSITE" id="PS50054">
    <property type="entry name" value="TYR_PHOSPHATASE_DUAL"/>
    <property type="match status" value="1"/>
</dbReference>
<dbReference type="EMBL" id="CCYA01000252">
    <property type="protein sequence ID" value="CEH15011.1"/>
    <property type="molecule type" value="Genomic_DNA"/>
</dbReference>
<dbReference type="OrthoDB" id="2017893at2759"/>
<protein>
    <submittedName>
        <fullName evidence="5">Phosphatases ii</fullName>
    </submittedName>
</protein>
<dbReference type="GO" id="GO:0005654">
    <property type="term" value="C:nucleoplasm"/>
    <property type="evidence" value="ECO:0007669"/>
    <property type="project" value="TreeGrafter"/>
</dbReference>
<dbReference type="InterPro" id="IPR000340">
    <property type="entry name" value="Dual-sp_phosphatase_cat-dom"/>
</dbReference>
<dbReference type="PANTHER" id="PTHR46588:SF1">
    <property type="entry name" value="SERINE_THREONINE_TYROSINE-INTERACTING PROTEIN"/>
    <property type="match status" value="1"/>
</dbReference>
<proteinExistence type="inferred from homology"/>
<dbReference type="Pfam" id="PF00782">
    <property type="entry name" value="DSPc"/>
    <property type="match status" value="1"/>
</dbReference>
<dbReference type="GO" id="GO:0062026">
    <property type="term" value="P:negative regulation of SCF-dependent proteasomal ubiquitin-dependent catabolic process"/>
    <property type="evidence" value="ECO:0007669"/>
    <property type="project" value="TreeGrafter"/>
</dbReference>
<evidence type="ECO:0000256" key="2">
    <source>
        <dbReference type="SAM" id="MobiDB-lite"/>
    </source>
</evidence>
<dbReference type="Gene3D" id="3.90.190.10">
    <property type="entry name" value="Protein tyrosine phosphatase superfamily"/>
    <property type="match status" value="1"/>
</dbReference>
<dbReference type="GO" id="GO:0005737">
    <property type="term" value="C:cytoplasm"/>
    <property type="evidence" value="ECO:0007669"/>
    <property type="project" value="TreeGrafter"/>
</dbReference>
<dbReference type="STRING" id="401625.A0A0P1BFN4"/>
<organism evidence="5 6">
    <name type="scientific">Ceraceosorus bombacis</name>
    <dbReference type="NCBI Taxonomy" id="401625"/>
    <lineage>
        <taxon>Eukaryota</taxon>
        <taxon>Fungi</taxon>
        <taxon>Dikarya</taxon>
        <taxon>Basidiomycota</taxon>
        <taxon>Ustilaginomycotina</taxon>
        <taxon>Exobasidiomycetes</taxon>
        <taxon>Ceraceosorales</taxon>
        <taxon>Ceraceosoraceae</taxon>
        <taxon>Ceraceosorus</taxon>
    </lineage>
</organism>
<evidence type="ECO:0000259" key="3">
    <source>
        <dbReference type="PROSITE" id="PS50054"/>
    </source>
</evidence>
<dbReference type="SMART" id="SM00195">
    <property type="entry name" value="DSPc"/>
    <property type="match status" value="1"/>
</dbReference>
<feature type="domain" description="Tyrosine-protein phosphatase" evidence="3">
    <location>
        <begin position="19"/>
        <end position="166"/>
    </location>
</feature>
<dbReference type="AlphaFoldDB" id="A0A0P1BFN4"/>
<feature type="region of interest" description="Disordered" evidence="2">
    <location>
        <begin position="172"/>
        <end position="213"/>
    </location>
</feature>
<evidence type="ECO:0000259" key="4">
    <source>
        <dbReference type="PROSITE" id="PS50056"/>
    </source>
</evidence>